<evidence type="ECO:0008006" key="7">
    <source>
        <dbReference type="Google" id="ProtNLM"/>
    </source>
</evidence>
<dbReference type="Proteomes" id="UP000245609">
    <property type="component" value="Unassembled WGS sequence"/>
</dbReference>
<evidence type="ECO:0000256" key="2">
    <source>
        <dbReference type="ARBA" id="ARBA00023043"/>
    </source>
</evidence>
<name>A0A2T9ZCT7_9FUNG</name>
<dbReference type="EMBL" id="MBFS01002183">
    <property type="protein sequence ID" value="PVV00058.1"/>
    <property type="molecule type" value="Genomic_DNA"/>
</dbReference>
<accession>A0A2T9ZCT7</accession>
<evidence type="ECO:0000256" key="1">
    <source>
        <dbReference type="ARBA" id="ARBA00022737"/>
    </source>
</evidence>
<dbReference type="SMART" id="SM00248">
    <property type="entry name" value="ANK"/>
    <property type="match status" value="12"/>
</dbReference>
<dbReference type="InterPro" id="IPR002110">
    <property type="entry name" value="Ankyrin_rpt"/>
</dbReference>
<feature type="repeat" description="ANK" evidence="3">
    <location>
        <begin position="310"/>
        <end position="342"/>
    </location>
</feature>
<organism evidence="5 6">
    <name type="scientific">Smittium megazygosporum</name>
    <dbReference type="NCBI Taxonomy" id="133381"/>
    <lineage>
        <taxon>Eukaryota</taxon>
        <taxon>Fungi</taxon>
        <taxon>Fungi incertae sedis</taxon>
        <taxon>Zoopagomycota</taxon>
        <taxon>Kickxellomycotina</taxon>
        <taxon>Harpellomycetes</taxon>
        <taxon>Harpellales</taxon>
        <taxon>Legeriomycetaceae</taxon>
        <taxon>Smittium</taxon>
    </lineage>
</organism>
<keyword evidence="1" id="KW-0677">Repeat</keyword>
<dbReference type="PROSITE" id="PS50297">
    <property type="entry name" value="ANK_REP_REGION"/>
    <property type="match status" value="5"/>
</dbReference>
<feature type="repeat" description="ANK" evidence="3">
    <location>
        <begin position="598"/>
        <end position="630"/>
    </location>
</feature>
<feature type="repeat" description="ANK" evidence="3">
    <location>
        <begin position="280"/>
        <end position="312"/>
    </location>
</feature>
<dbReference type="Pfam" id="PF12796">
    <property type="entry name" value="Ank_2"/>
    <property type="match status" value="3"/>
</dbReference>
<dbReference type="OrthoDB" id="194358at2759"/>
<keyword evidence="6" id="KW-1185">Reference proteome</keyword>
<keyword evidence="2 3" id="KW-0040">ANK repeat</keyword>
<proteinExistence type="predicted"/>
<dbReference type="InterPro" id="IPR036770">
    <property type="entry name" value="Ankyrin_rpt-contain_sf"/>
</dbReference>
<dbReference type="STRING" id="133381.A0A2T9ZCT7"/>
<dbReference type="EMBL" id="MBFS01000475">
    <property type="protein sequence ID" value="PVV02408.1"/>
    <property type="molecule type" value="Genomic_DNA"/>
</dbReference>
<feature type="repeat" description="ANK" evidence="3">
    <location>
        <begin position="717"/>
        <end position="749"/>
    </location>
</feature>
<feature type="repeat" description="ANK" evidence="3">
    <location>
        <begin position="340"/>
        <end position="372"/>
    </location>
</feature>
<protein>
    <recommendedName>
        <fullName evidence="7">F-box domain-containing protein</fullName>
    </recommendedName>
</protein>
<dbReference type="PROSITE" id="PS50088">
    <property type="entry name" value="ANK_REPEAT"/>
    <property type="match status" value="7"/>
</dbReference>
<dbReference type="Pfam" id="PF00023">
    <property type="entry name" value="Ank"/>
    <property type="match status" value="1"/>
</dbReference>
<dbReference type="PRINTS" id="PR01415">
    <property type="entry name" value="ANKYRIN"/>
</dbReference>
<dbReference type="Gene3D" id="1.25.40.20">
    <property type="entry name" value="Ankyrin repeat-containing domain"/>
    <property type="match status" value="4"/>
</dbReference>
<gene>
    <name evidence="5" type="ORF">BB560_003139</name>
    <name evidence="4" type="ORF">BB560_005413</name>
</gene>
<dbReference type="SUPFAM" id="SSF48403">
    <property type="entry name" value="Ankyrin repeat"/>
    <property type="match status" value="3"/>
</dbReference>
<evidence type="ECO:0000313" key="6">
    <source>
        <dbReference type="Proteomes" id="UP000245609"/>
    </source>
</evidence>
<feature type="repeat" description="ANK" evidence="3">
    <location>
        <begin position="250"/>
        <end position="282"/>
    </location>
</feature>
<dbReference type="AlphaFoldDB" id="A0A2T9ZCT7"/>
<reference evidence="5 6" key="1">
    <citation type="journal article" date="2018" name="MBio">
        <title>Comparative Genomics Reveals the Core Gene Toolbox for the Fungus-Insect Symbiosis.</title>
        <authorList>
            <person name="Wang Y."/>
            <person name="Stata M."/>
            <person name="Wang W."/>
            <person name="Stajich J.E."/>
            <person name="White M.M."/>
            <person name="Moncalvo J.M."/>
        </authorList>
    </citation>
    <scope>NUCLEOTIDE SEQUENCE [LARGE SCALE GENOMIC DNA]</scope>
    <source>
        <strain evidence="5 6">SC-DP-2</strain>
    </source>
</reference>
<evidence type="ECO:0000313" key="5">
    <source>
        <dbReference type="EMBL" id="PVV02408.1"/>
    </source>
</evidence>
<sequence>MLSQLPEQLIIRIFAYSRNNEFRLVSKVIFKSTNSLENNGEYLLARLGNKDIFKVSQGVFLNENLFNESNILNALSLAVFDIDSYNNIFHYAIKKNWLKVVNKLINSFRLGSNIVDIWSYFEFMNNKEMILECIVDINVENGKNLVSAIENKSFAVLPVLLKAHKLTDYIKQRTNVQITLKMHEKVDSSRLNEEHIDILFESKQTECIELLVSESIKLLLLDQLLLKGVVYGATGVVKETLRSGVDIENNGYDLLKHATKNGHVGIIKLLINKGVDIHTDDDWDLRRASFRGHLELVKYFVENGADIHAENECALRWACSKGHLDIVKFLVGRGADVQADDNRALRNALRYGQIETMRYLLNNGSDINLNFNQEIKYALNNRRYEAVAYAFERGVIYCDEKHDQIKQALRDENYILARYFVRGNFDENTNQCQFDRACRKNDLKMVRYLVENVMKDSSRNEFGFKVSIKNGSLEVCQYFIERGLNINDFKEGIKLACESGSLDILKLIIDLGADIEENKIVALSSACFNENGVDLNYHGEKVLISAIENYQLDTVQFLVEQGVEMEAEKESLLIDVCKYGSLFLIETLVDLGVDIHCEDGIALRTAIEHADMELVEYLVERGADLHTNIDLLLKIASATGNLDIVKLLVENGADINAKCENLPLSGFSVSKIKLSEMPGLHGHIFIDFLSYYCNSKLYKIKHFMFRNEEKSVSIDLRSNTPLCIACICEDTDIIDYLLEKGADIHANNDKALMWAKFIGSRYLTELFLTAGANDSVDTNSVFVIKLKTESVTIYDLFTEDHV</sequence>
<comment type="caution">
    <text evidence="5">The sequence shown here is derived from an EMBL/GenBank/DDBJ whole genome shotgun (WGS) entry which is preliminary data.</text>
</comment>
<feature type="repeat" description="ANK" evidence="3">
    <location>
        <begin position="633"/>
        <end position="660"/>
    </location>
</feature>
<evidence type="ECO:0000313" key="4">
    <source>
        <dbReference type="EMBL" id="PVV00058.1"/>
    </source>
</evidence>
<dbReference type="PANTHER" id="PTHR24198">
    <property type="entry name" value="ANKYRIN REPEAT AND PROTEIN KINASE DOMAIN-CONTAINING PROTEIN"/>
    <property type="match status" value="1"/>
</dbReference>
<evidence type="ECO:0000256" key="3">
    <source>
        <dbReference type="PROSITE-ProRule" id="PRU00023"/>
    </source>
</evidence>
<dbReference type="PANTHER" id="PTHR24198:SF165">
    <property type="entry name" value="ANKYRIN REPEAT-CONTAINING PROTEIN-RELATED"/>
    <property type="match status" value="1"/>
</dbReference>